<name>A0ABS2M3C5_9ACTN</name>
<dbReference type="EMBL" id="JAFBBP010000001">
    <property type="protein sequence ID" value="MBM7494954.1"/>
    <property type="molecule type" value="Genomic_DNA"/>
</dbReference>
<protein>
    <submittedName>
        <fullName evidence="1">Cyanophycinase-like exopeptidase</fullName>
    </submittedName>
</protein>
<evidence type="ECO:0000313" key="1">
    <source>
        <dbReference type="EMBL" id="MBM7494954.1"/>
    </source>
</evidence>
<sequence length="118" mass="13492">MHAPKLRLPSGLDEHTVTVYDADTPIKAVPRRSITDLNRTRPNTRSPLTFSREAIERCYRLPAELVVGLVPVLQNASLHQRMQHVAKRLTERIVRPEHPLDLQNVRSVNKPTVRPSSY</sequence>
<accession>A0ABS2M3C5</accession>
<reference evidence="1 2" key="1">
    <citation type="submission" date="2021-01" db="EMBL/GenBank/DDBJ databases">
        <title>Sequencing the genomes of 1000 actinobacteria strains.</title>
        <authorList>
            <person name="Klenk H.-P."/>
        </authorList>
    </citation>
    <scope>NUCLEOTIDE SEQUENCE [LARGE SCALE GENOMIC DNA]</scope>
    <source>
        <strain evidence="1 2">DSM 100204</strain>
    </source>
</reference>
<evidence type="ECO:0000313" key="2">
    <source>
        <dbReference type="Proteomes" id="UP000764837"/>
    </source>
</evidence>
<proteinExistence type="predicted"/>
<dbReference type="RefSeq" id="WP_204945466.1">
    <property type="nucleotide sequence ID" value="NZ_JAFBBP010000001.1"/>
</dbReference>
<comment type="caution">
    <text evidence="1">The sequence shown here is derived from an EMBL/GenBank/DDBJ whole genome shotgun (WGS) entry which is preliminary data.</text>
</comment>
<dbReference type="Proteomes" id="UP000764837">
    <property type="component" value="Unassembled WGS sequence"/>
</dbReference>
<organism evidence="1 2">
    <name type="scientific">Micromonospora luteifusca</name>
    <dbReference type="NCBI Taxonomy" id="709860"/>
    <lineage>
        <taxon>Bacteria</taxon>
        <taxon>Bacillati</taxon>
        <taxon>Actinomycetota</taxon>
        <taxon>Actinomycetes</taxon>
        <taxon>Micromonosporales</taxon>
        <taxon>Micromonosporaceae</taxon>
        <taxon>Micromonospora</taxon>
    </lineage>
</organism>
<gene>
    <name evidence="1" type="ORF">JOD64_006176</name>
</gene>
<keyword evidence="2" id="KW-1185">Reference proteome</keyword>